<protein>
    <submittedName>
        <fullName evidence="1">Uncharacterized protein</fullName>
    </submittedName>
</protein>
<reference evidence="2" key="2">
    <citation type="submission" date="2019-06" db="EMBL/GenBank/DDBJ databases">
        <title>Co-occurence of chitin degradation, pigmentation and bioactivity in marine Pseudoalteromonas.</title>
        <authorList>
            <person name="Sonnenschein E.C."/>
            <person name="Bech P.K."/>
        </authorList>
    </citation>
    <scope>NUCLEOTIDE SEQUENCE [LARGE SCALE GENOMIC DNA]</scope>
    <source>
        <strain evidence="2">S2897</strain>
    </source>
</reference>
<dbReference type="AlphaFoldDB" id="A0A5S3Z4W2"/>
<evidence type="ECO:0000313" key="2">
    <source>
        <dbReference type="Proteomes" id="UP000305874"/>
    </source>
</evidence>
<evidence type="ECO:0000313" key="1">
    <source>
        <dbReference type="EMBL" id="TMP87263.1"/>
    </source>
</evidence>
<reference evidence="1 2" key="1">
    <citation type="submission" date="2017-12" db="EMBL/GenBank/DDBJ databases">
        <authorList>
            <person name="Paulsen S."/>
            <person name="Gram L.K."/>
        </authorList>
    </citation>
    <scope>NUCLEOTIDE SEQUENCE [LARGE SCALE GENOMIC DNA]</scope>
    <source>
        <strain evidence="1 2">S2897</strain>
    </source>
</reference>
<accession>A0A5S3Z4W2</accession>
<comment type="caution">
    <text evidence="1">The sequence shown here is derived from an EMBL/GenBank/DDBJ whole genome shotgun (WGS) entry which is preliminary data.</text>
</comment>
<name>A0A5S3Z4W2_9GAMM</name>
<organism evidence="1 2">
    <name type="scientific">Pseudoalteromonas ruthenica</name>
    <dbReference type="NCBI Taxonomy" id="151081"/>
    <lineage>
        <taxon>Bacteria</taxon>
        <taxon>Pseudomonadati</taxon>
        <taxon>Pseudomonadota</taxon>
        <taxon>Gammaproteobacteria</taxon>
        <taxon>Alteromonadales</taxon>
        <taxon>Pseudoalteromonadaceae</taxon>
        <taxon>Pseudoalteromonas</taxon>
    </lineage>
</organism>
<dbReference type="EMBL" id="PNCG01000009">
    <property type="protein sequence ID" value="TMP87263.1"/>
    <property type="molecule type" value="Genomic_DNA"/>
</dbReference>
<proteinExistence type="predicted"/>
<dbReference type="Proteomes" id="UP000305874">
    <property type="component" value="Unassembled WGS sequence"/>
</dbReference>
<gene>
    <name evidence="1" type="ORF">CWC05_09220</name>
</gene>
<sequence length="69" mass="8139">MSTNSITLASFFFDLLNEKIKKNHFRAKALFICLHLYAVHYTKNEKRGKRFMLLMCQLLNKQPSMSIDV</sequence>